<dbReference type="Gene3D" id="3.90.550.10">
    <property type="entry name" value="Spore Coat Polysaccharide Biosynthesis Protein SpsA, Chain A"/>
    <property type="match status" value="1"/>
</dbReference>
<name>A0A1D1YHN9_9ARAE</name>
<reference evidence="1" key="1">
    <citation type="submission" date="2015-07" db="EMBL/GenBank/DDBJ databases">
        <title>Transcriptome Assembly of Anthurium amnicola.</title>
        <authorList>
            <person name="Suzuki J."/>
        </authorList>
    </citation>
    <scope>NUCLEOTIDE SEQUENCE</scope>
</reference>
<dbReference type="EMBL" id="GDJX01013770">
    <property type="protein sequence ID" value="JAT54166.1"/>
    <property type="molecule type" value="Transcribed_RNA"/>
</dbReference>
<dbReference type="PANTHER" id="PTHR33604:SF3">
    <property type="entry name" value="OSJNBA0004B13.7 PROTEIN"/>
    <property type="match status" value="1"/>
</dbReference>
<evidence type="ECO:0000313" key="1">
    <source>
        <dbReference type="EMBL" id="JAT54166.1"/>
    </source>
</evidence>
<dbReference type="SUPFAM" id="SSF53448">
    <property type="entry name" value="Nucleotide-diphospho-sugar transferases"/>
    <property type="match status" value="1"/>
</dbReference>
<sequence>MGNNPTPRAHLMLRRRRCLPLVALLSLAGLTAVLLYSSSRSSLPLFSPANPIPGPVTLRRGAASLPASFTFTVKVLAFDRIHSLRRCLRSLAAADYGGDRVDLHVFVDHFLEGLGPGNASDLLDRKLREAHGILGLVDGFAWRHGEKLLHYRTGNAGLQAQWLEAWWPGSDDEFAFVVEDDLEVSPLYYLFLKGLIARYYYDPSNFSPSIYGASLQRPRFVPGKHGNKLQLDSETRLFLYQLVGTWGQLLFPRPWKEFRLWYDRHKGKGIKPVLQGMVTTGWYKKMGEKIWTPWFIKFVHSRGYYNIYTNFLNERALSISHRDAGVNYGRSVGPDSILLDTSSLDFNLWEMQPLKNLKWYDFCFREVHPGRIARTVDELGSVLDSLKEQSTIILVSLFRIPQNIAKNLLCHFERRNIKNYILIGINSEFLLDLARIGHAVVDADQLIDSLRRYDSIHFQISELELDKEILIKAYIVKKSLECGYNTWVVEGDMIPIDDAFDEPIGSSHDFFASTAAELLYAKSSPASLKTWNDDIIYDLAVAARSLATSGGATVVDHKGFVSFALNALGKRSAGRTLSHDTPEFAVELGVIPVNRTFLERGKKMVFLAPGLSTDAFRGALENVGMWIIDGDSSCTAVLCHQS</sequence>
<dbReference type="AlphaFoldDB" id="A0A1D1YHN9"/>
<accession>A0A1D1YHN9</accession>
<dbReference type="InterPro" id="IPR029044">
    <property type="entry name" value="Nucleotide-diphossugar_trans"/>
</dbReference>
<keyword evidence="1" id="KW-0808">Transferase</keyword>
<dbReference type="GO" id="GO:0016740">
    <property type="term" value="F:transferase activity"/>
    <property type="evidence" value="ECO:0007669"/>
    <property type="project" value="UniProtKB-KW"/>
</dbReference>
<organism evidence="1">
    <name type="scientific">Anthurium amnicola</name>
    <dbReference type="NCBI Taxonomy" id="1678845"/>
    <lineage>
        <taxon>Eukaryota</taxon>
        <taxon>Viridiplantae</taxon>
        <taxon>Streptophyta</taxon>
        <taxon>Embryophyta</taxon>
        <taxon>Tracheophyta</taxon>
        <taxon>Spermatophyta</taxon>
        <taxon>Magnoliopsida</taxon>
        <taxon>Liliopsida</taxon>
        <taxon>Araceae</taxon>
        <taxon>Pothoideae</taxon>
        <taxon>Potheae</taxon>
        <taxon>Anthurium</taxon>
    </lineage>
</organism>
<dbReference type="PANTHER" id="PTHR33604">
    <property type="entry name" value="OSJNBA0004B13.7 PROTEIN"/>
    <property type="match status" value="1"/>
</dbReference>
<protein>
    <submittedName>
        <fullName evidence="1">Ornithine carbamoyltransferase</fullName>
    </submittedName>
</protein>
<proteinExistence type="predicted"/>
<gene>
    <name evidence="1" type="primary">argF_4</name>
    <name evidence="1" type="ORF">g.50174</name>
</gene>